<dbReference type="InterPro" id="IPR036061">
    <property type="entry name" value="CheW-like_dom_sf"/>
</dbReference>
<dbReference type="RefSeq" id="WP_191743528.1">
    <property type="nucleotide sequence ID" value="NZ_JACSQU010000001.1"/>
</dbReference>
<name>A0ABR8R0C3_9CAUL</name>
<evidence type="ECO:0000259" key="1">
    <source>
        <dbReference type="PROSITE" id="PS50851"/>
    </source>
</evidence>
<evidence type="ECO:0000313" key="3">
    <source>
        <dbReference type="Proteomes" id="UP000638918"/>
    </source>
</evidence>
<accession>A0ABR8R0C3</accession>
<dbReference type="CDD" id="cd00732">
    <property type="entry name" value="CheW"/>
    <property type="match status" value="1"/>
</dbReference>
<reference evidence="2 3" key="1">
    <citation type="submission" date="2020-08" db="EMBL/GenBank/DDBJ databases">
        <title>A Genomic Blueprint of the Chicken Gut Microbiome.</title>
        <authorList>
            <person name="Gilroy R."/>
            <person name="Ravi A."/>
            <person name="Getino M."/>
            <person name="Pursley I."/>
            <person name="Horton D.L."/>
            <person name="Alikhan N.-F."/>
            <person name="Baker D."/>
            <person name="Gharbi K."/>
            <person name="Hall N."/>
            <person name="Watson M."/>
            <person name="Adriaenssens E.M."/>
            <person name="Foster-Nyarko E."/>
            <person name="Jarju S."/>
            <person name="Secka A."/>
            <person name="Antonio M."/>
            <person name="Oren A."/>
            <person name="Chaudhuri R."/>
            <person name="La Ragione R.M."/>
            <person name="Hildebrand F."/>
            <person name="Pallen M.J."/>
        </authorList>
    </citation>
    <scope>NUCLEOTIDE SEQUENCE [LARGE SCALE GENOMIC DNA]</scope>
    <source>
        <strain evidence="2 3">Sa3CVA3</strain>
    </source>
</reference>
<dbReference type="InterPro" id="IPR039315">
    <property type="entry name" value="CheW"/>
</dbReference>
<gene>
    <name evidence="2" type="ORF">H9656_07485</name>
</gene>
<keyword evidence="3" id="KW-1185">Reference proteome</keyword>
<dbReference type="InterPro" id="IPR002545">
    <property type="entry name" value="CheW-lke_dom"/>
</dbReference>
<dbReference type="Pfam" id="PF01584">
    <property type="entry name" value="CheW"/>
    <property type="match status" value="1"/>
</dbReference>
<comment type="caution">
    <text evidence="2">The sequence shown here is derived from an EMBL/GenBank/DDBJ whole genome shotgun (WGS) entry which is preliminary data.</text>
</comment>
<dbReference type="PANTHER" id="PTHR22617:SF23">
    <property type="entry name" value="CHEMOTAXIS PROTEIN CHEW"/>
    <property type="match status" value="1"/>
</dbReference>
<dbReference type="PROSITE" id="PS50851">
    <property type="entry name" value="CHEW"/>
    <property type="match status" value="1"/>
</dbReference>
<dbReference type="PANTHER" id="PTHR22617">
    <property type="entry name" value="CHEMOTAXIS SENSOR HISTIDINE KINASE-RELATED"/>
    <property type="match status" value="1"/>
</dbReference>
<dbReference type="SMART" id="SM00260">
    <property type="entry name" value="CheW"/>
    <property type="match status" value="1"/>
</dbReference>
<organism evidence="2 3">
    <name type="scientific">Brevundimonas guildfordensis</name>
    <dbReference type="NCBI Taxonomy" id="2762241"/>
    <lineage>
        <taxon>Bacteria</taxon>
        <taxon>Pseudomonadati</taxon>
        <taxon>Pseudomonadota</taxon>
        <taxon>Alphaproteobacteria</taxon>
        <taxon>Caulobacterales</taxon>
        <taxon>Caulobacteraceae</taxon>
        <taxon>Brevundimonas</taxon>
    </lineage>
</organism>
<evidence type="ECO:0000313" key="2">
    <source>
        <dbReference type="EMBL" id="MBD7941225.1"/>
    </source>
</evidence>
<feature type="domain" description="CheW-like" evidence="1">
    <location>
        <begin position="16"/>
        <end position="157"/>
    </location>
</feature>
<proteinExistence type="predicted"/>
<dbReference type="Gene3D" id="2.40.50.180">
    <property type="entry name" value="CheA-289, Domain 4"/>
    <property type="match status" value="1"/>
</dbReference>
<dbReference type="Gene3D" id="2.30.30.40">
    <property type="entry name" value="SH3 Domains"/>
    <property type="match status" value="1"/>
</dbReference>
<sequence>MTPIEQTLSPNVAGTDRELIAFRIGEQEFCVDIMSVREIRGWTPATPLPRSPAYMKGVINLRGVVLPIIDLGARFGLQTSAPTERHVIMVAHVGSRLVGLLVDAVSDIVQLSDAAIQPTPDVASEQVKSFVKGIFAVEGGRMISLIDLDHVLPESEAEAA</sequence>
<protein>
    <submittedName>
        <fullName evidence="2">Chemotaxis protein CheW</fullName>
    </submittedName>
</protein>
<dbReference type="Proteomes" id="UP000638918">
    <property type="component" value="Unassembled WGS sequence"/>
</dbReference>
<dbReference type="SUPFAM" id="SSF50341">
    <property type="entry name" value="CheW-like"/>
    <property type="match status" value="1"/>
</dbReference>
<dbReference type="EMBL" id="JACSQU010000001">
    <property type="protein sequence ID" value="MBD7941225.1"/>
    <property type="molecule type" value="Genomic_DNA"/>
</dbReference>